<name>A0ABX4UW40_9BURK</name>
<dbReference type="InterPro" id="IPR010727">
    <property type="entry name" value="DUF1302"/>
</dbReference>
<evidence type="ECO:0008006" key="3">
    <source>
        <dbReference type="Google" id="ProtNLM"/>
    </source>
</evidence>
<comment type="caution">
    <text evidence="1">The sequence shown here is derived from an EMBL/GenBank/DDBJ whole genome shotgun (WGS) entry which is preliminary data.</text>
</comment>
<protein>
    <recommendedName>
        <fullName evidence="3">DUF1302 domain-containing protein</fullName>
    </recommendedName>
</protein>
<keyword evidence="2" id="KW-1185">Reference proteome</keyword>
<sequence length="598" mass="64525">MKTKGDKQMFCRNEKDRGATTLPRLTVLAGLIAAAIPLHAYAFRIDAGSSDWEVNWDNTFSYNLGMRARGIDPMIGNNPNYDDGDYKFRHTGDIVTNRVSILSEFTAAYQGYVGIRLSGSAWKDFAYGSGNVTNPGAYAPGVSYQSLRAYPNGTYGSYTNRYYVQGAQLLDGFAFYNTQIAGRAVYLKAGQFTEYWGNSMLSPTQGISYAQGATDGIKAYNSPGTQTKELLLPRPQISLTAQVTPEVSVSGQYELGWTSNRLPTGGTYIEANDSVAQGPSGLFITTLPGAVRPILGLPPGGPFGYVIPQGPSIKPPQVDNNFGIKVGWTPEFLHGGMGFYFRRLDETQPWVLANWKTVPALNRALPTDYHLAYNRGVQLFGFSLDTTVGSTAVGFEASYRHNTALNTALSPAIANQTTGAKGDILNIVTNAIVPLPRTPLWQTGTLTAELNYTRLLSVTQNAALFNGVGYAGCPSNNKWNGCSTKDYVGAGFVFAPQWLQVFPGIDLSMPTSFSGGLYGTTPINPGSSAGGQGFFTYSIGVQALIRQRATLTLSYIGYHAHVNTTAVTPSGLPYNSTGNGLIDLNDRPWVSLTFQSSF</sequence>
<proteinExistence type="predicted"/>
<organism evidence="1 2">
    <name type="scientific">Paraburkholderia rhynchosiae</name>
    <dbReference type="NCBI Taxonomy" id="487049"/>
    <lineage>
        <taxon>Bacteria</taxon>
        <taxon>Pseudomonadati</taxon>
        <taxon>Pseudomonadota</taxon>
        <taxon>Betaproteobacteria</taxon>
        <taxon>Burkholderiales</taxon>
        <taxon>Burkholderiaceae</taxon>
        <taxon>Paraburkholderia</taxon>
    </lineage>
</organism>
<dbReference type="Pfam" id="PF06980">
    <property type="entry name" value="DUF1302"/>
    <property type="match status" value="1"/>
</dbReference>
<evidence type="ECO:0000313" key="1">
    <source>
        <dbReference type="EMBL" id="PMS24551.1"/>
    </source>
</evidence>
<evidence type="ECO:0000313" key="2">
    <source>
        <dbReference type="Proteomes" id="UP000235659"/>
    </source>
</evidence>
<accession>A0ABX4UW40</accession>
<reference evidence="1 2" key="1">
    <citation type="submission" date="2018-01" db="EMBL/GenBank/DDBJ databases">
        <title>Whole genome analyses suggest that Burkholderia sensu lato contains two further novel genera in the rhizoxinica-symbiotica group Mycetohabitans gen. nov., and Trinickia gen. nov.: implications for the evolution of diazotrophy and nodulation in the Burkholderiaceae.</title>
        <authorList>
            <person name="Estrada-de los Santos P."/>
            <person name="Palmer M."/>
            <person name="Chavez-Ramirez B."/>
            <person name="Beukes C."/>
            <person name="Steenkamp E.T."/>
            <person name="Hirsch A.M."/>
            <person name="Manyaka P."/>
            <person name="Maluk M."/>
            <person name="Lafos M."/>
            <person name="Crook M."/>
            <person name="Gross E."/>
            <person name="Simon M.F."/>
            <person name="Bueno dos Reis Junior F."/>
            <person name="Poole P.S."/>
            <person name="Venter S.N."/>
            <person name="James E.K."/>
        </authorList>
    </citation>
    <scope>NUCLEOTIDE SEQUENCE [LARGE SCALE GENOMIC DNA]</scope>
    <source>
        <strain evidence="1 2">WSM 3937</strain>
    </source>
</reference>
<dbReference type="EMBL" id="PNXY01000033">
    <property type="protein sequence ID" value="PMS24551.1"/>
    <property type="molecule type" value="Genomic_DNA"/>
</dbReference>
<dbReference type="Proteomes" id="UP000235659">
    <property type="component" value="Unassembled WGS sequence"/>
</dbReference>
<gene>
    <name evidence="1" type="ORF">C0Z16_30460</name>
</gene>